<dbReference type="Proteomes" id="UP000236749">
    <property type="component" value="Segment"/>
</dbReference>
<dbReference type="Pfam" id="PF00646">
    <property type="entry name" value="F-box"/>
    <property type="match status" value="1"/>
</dbReference>
<protein>
    <submittedName>
        <fullName evidence="2">Putative F-box and FNIP repeat-containing protein</fullName>
    </submittedName>
</protein>
<dbReference type="InterPro" id="IPR051251">
    <property type="entry name" value="STK_FNIP-Repeat"/>
</dbReference>
<proteinExistence type="predicted"/>
<dbReference type="InterPro" id="IPR001810">
    <property type="entry name" value="F-box_dom"/>
</dbReference>
<dbReference type="SMART" id="SM00256">
    <property type="entry name" value="FBOX"/>
    <property type="match status" value="1"/>
</dbReference>
<organism evidence="2 3">
    <name type="scientific">Megavirus lba</name>
    <dbReference type="NCBI Taxonomy" id="1235314"/>
    <lineage>
        <taxon>Viruses</taxon>
        <taxon>Varidnaviria</taxon>
        <taxon>Bamfordvirae</taxon>
        <taxon>Nucleocytoviricota</taxon>
        <taxon>Megaviricetes</taxon>
        <taxon>Imitervirales</taxon>
        <taxon>Mimiviridae</taxon>
        <taxon>Megamimivirinae</taxon>
        <taxon>Megavirus</taxon>
        <taxon>Megavirus chilense</taxon>
    </lineage>
</organism>
<dbReference type="EMBL" id="JX885207">
    <property type="protein sequence ID" value="AGD93010.1"/>
    <property type="molecule type" value="Genomic_DNA"/>
</dbReference>
<evidence type="ECO:0000313" key="3">
    <source>
        <dbReference type="Proteomes" id="UP000236749"/>
    </source>
</evidence>
<reference evidence="2 3" key="1">
    <citation type="journal article" date="2013" name="Clin. Infect. Dis.">
        <title>First isolation of Mimivirus in a patient with pneumonia.</title>
        <authorList>
            <person name="Saadi H."/>
            <person name="Pagnier I."/>
            <person name="Colson P."/>
            <person name="Cherif J.K."/>
            <person name="Beji M."/>
            <person name="Boughalmi M."/>
            <person name="Azza S."/>
            <person name="Armstrong N."/>
            <person name="Robert C."/>
            <person name="Fournous G."/>
            <person name="La Scola B."/>
            <person name="Raoult D."/>
        </authorList>
    </citation>
    <scope>NUCLEOTIDE SEQUENCE [LARGE SCALE GENOMIC DNA]</scope>
    <source>
        <strain evidence="2">LBA111</strain>
    </source>
</reference>
<dbReference type="PANTHER" id="PTHR32134:SF173">
    <property type="entry name" value="FNIP REPEAT-CONTAINING PROTEIN-RELATED"/>
    <property type="match status" value="1"/>
</dbReference>
<gene>
    <name evidence="2" type="ORF">LBA_01092</name>
</gene>
<accession>L7XZY4</accession>
<dbReference type="InterPro" id="IPR008615">
    <property type="entry name" value="FNIP"/>
</dbReference>
<evidence type="ECO:0000313" key="2">
    <source>
        <dbReference type="EMBL" id="AGD93010.1"/>
    </source>
</evidence>
<dbReference type="PANTHER" id="PTHR32134">
    <property type="entry name" value="FNIP REPEAT-CONTAINING PROTEIN"/>
    <property type="match status" value="1"/>
</dbReference>
<name>L7XZY4_9VIRU</name>
<evidence type="ECO:0000259" key="1">
    <source>
        <dbReference type="SMART" id="SM00256"/>
    </source>
</evidence>
<dbReference type="Pfam" id="PF05725">
    <property type="entry name" value="FNIP"/>
    <property type="match status" value="2"/>
</dbReference>
<sequence>MSDFDILNHDVILYIFDYLSDKEKLNLCLVNKNLRQYINNIYFGGTYDYNKIKCLYYYSRFKNITYKTNTRNIPKEITHLTFKKNFNQNIQDSIPNSVKYLTFGKYYNQPIIDISNSVIYLKFGYYFNQKIKNILQIMMNYHYYLLN</sequence>
<dbReference type="CDD" id="cd09917">
    <property type="entry name" value="F-box_SF"/>
    <property type="match status" value="1"/>
</dbReference>
<feature type="domain" description="F-box" evidence="1">
    <location>
        <begin position="7"/>
        <end position="47"/>
    </location>
</feature>
<dbReference type="SUPFAM" id="SSF81383">
    <property type="entry name" value="F-box domain"/>
    <property type="match status" value="1"/>
</dbReference>
<dbReference type="InterPro" id="IPR036047">
    <property type="entry name" value="F-box-like_dom_sf"/>
</dbReference>